<keyword evidence="2" id="KW-1185">Reference proteome</keyword>
<protein>
    <submittedName>
        <fullName evidence="1">Uncharacterized protein</fullName>
    </submittedName>
</protein>
<accession>A0ABY1WCG1</accession>
<comment type="caution">
    <text evidence="1">The sequence shown here is derived from an EMBL/GenBank/DDBJ whole genome shotgun (WGS) entry which is preliminary data.</text>
</comment>
<dbReference type="RefSeq" id="WP_130529759.1">
    <property type="nucleotide sequence ID" value="NZ_SHMD01000002.1"/>
</dbReference>
<gene>
    <name evidence="1" type="ORF">EA658_16610</name>
</gene>
<reference evidence="1 2" key="1">
    <citation type="submission" date="2019-02" db="EMBL/GenBank/DDBJ databases">
        <title>WGS of Pseudoxanthomonas species novum from clinical isolates.</title>
        <authorList>
            <person name="Bernier A.-M."/>
            <person name="Bernard K."/>
            <person name="Vachon A."/>
        </authorList>
    </citation>
    <scope>NUCLEOTIDE SEQUENCE [LARGE SCALE GENOMIC DNA]</scope>
    <source>
        <strain evidence="2">NML 170316</strain>
    </source>
</reference>
<organism evidence="1 2">
    <name type="scientific">Pseudoxanthomonas winnipegensis</name>
    <dbReference type="NCBI Taxonomy" id="2480810"/>
    <lineage>
        <taxon>Bacteria</taxon>
        <taxon>Pseudomonadati</taxon>
        <taxon>Pseudomonadota</taxon>
        <taxon>Gammaproteobacteria</taxon>
        <taxon>Lysobacterales</taxon>
        <taxon>Lysobacteraceae</taxon>
        <taxon>Pseudoxanthomonas</taxon>
    </lineage>
</organism>
<dbReference type="Proteomes" id="UP000293089">
    <property type="component" value="Unassembled WGS sequence"/>
</dbReference>
<sequence length="108" mass="11496">MKQEHVSGWKSLCKARSLLLSAMGEDPISAVKQANVPVNSGLTQLEGRATLNRHSVQLVGYLRTIVPDFGGDPAPDPSLVASTIGGSPLTFSKYVKAIDELANELATY</sequence>
<dbReference type="EMBL" id="SHME01000004">
    <property type="protein sequence ID" value="TAA18708.1"/>
    <property type="molecule type" value="Genomic_DNA"/>
</dbReference>
<evidence type="ECO:0000313" key="1">
    <source>
        <dbReference type="EMBL" id="TAA18708.1"/>
    </source>
</evidence>
<name>A0ABY1WCG1_9GAMM</name>
<evidence type="ECO:0000313" key="2">
    <source>
        <dbReference type="Proteomes" id="UP000293089"/>
    </source>
</evidence>
<proteinExistence type="predicted"/>